<reference evidence="1" key="1">
    <citation type="submission" date="2025-08" db="UniProtKB">
        <authorList>
            <consortium name="Ensembl"/>
        </authorList>
    </citation>
    <scope>IDENTIFICATION</scope>
</reference>
<dbReference type="Ensembl" id="ENSPMGT00000000679.1">
    <property type="protein sequence ID" value="ENSPMGP00000000647.1"/>
    <property type="gene ID" value="ENSPMGG00000000602.1"/>
</dbReference>
<dbReference type="Proteomes" id="UP000261520">
    <property type="component" value="Unplaced"/>
</dbReference>
<evidence type="ECO:0000313" key="2">
    <source>
        <dbReference type="Proteomes" id="UP000261520"/>
    </source>
</evidence>
<sequence length="85" mass="10255">NENCVWIVQKYSPALHNFLSFNGKSSWEIWKRKTEVLQILEVYAYISLGFIRGYYQNLLSKIIRLGLSKMEMKLRKHVNMLFWQI</sequence>
<name>A0A3B3Z7R5_9GOBI</name>
<accession>A0A3B3Z7R5</accession>
<keyword evidence="2" id="KW-1185">Reference proteome</keyword>
<dbReference type="AlphaFoldDB" id="A0A3B3Z7R5"/>
<protein>
    <submittedName>
        <fullName evidence="1">Uncharacterized protein</fullName>
    </submittedName>
</protein>
<evidence type="ECO:0000313" key="1">
    <source>
        <dbReference type="Ensembl" id="ENSPMGP00000000647.1"/>
    </source>
</evidence>
<organism evidence="1 2">
    <name type="scientific">Periophthalmus magnuspinnatus</name>
    <dbReference type="NCBI Taxonomy" id="409849"/>
    <lineage>
        <taxon>Eukaryota</taxon>
        <taxon>Metazoa</taxon>
        <taxon>Chordata</taxon>
        <taxon>Craniata</taxon>
        <taxon>Vertebrata</taxon>
        <taxon>Euteleostomi</taxon>
        <taxon>Actinopterygii</taxon>
        <taxon>Neopterygii</taxon>
        <taxon>Teleostei</taxon>
        <taxon>Neoteleostei</taxon>
        <taxon>Acanthomorphata</taxon>
        <taxon>Gobiaria</taxon>
        <taxon>Gobiiformes</taxon>
        <taxon>Gobioidei</taxon>
        <taxon>Gobiidae</taxon>
        <taxon>Oxudercinae</taxon>
        <taxon>Periophthalmus</taxon>
    </lineage>
</organism>
<proteinExistence type="predicted"/>
<reference evidence="1" key="2">
    <citation type="submission" date="2025-09" db="UniProtKB">
        <authorList>
            <consortium name="Ensembl"/>
        </authorList>
    </citation>
    <scope>IDENTIFICATION</scope>
</reference>